<dbReference type="EMBL" id="FNNU01000003">
    <property type="protein sequence ID" value="SDX23702.1"/>
    <property type="molecule type" value="Genomic_DNA"/>
</dbReference>
<dbReference type="PROSITE" id="PS52029">
    <property type="entry name" value="LD_TPASE"/>
    <property type="match status" value="1"/>
</dbReference>
<dbReference type="InterPro" id="IPR038063">
    <property type="entry name" value="Transpep_catalytic_dom"/>
</dbReference>
<dbReference type="InterPro" id="IPR005490">
    <property type="entry name" value="LD_TPept_cat_dom"/>
</dbReference>
<dbReference type="InterPro" id="IPR036366">
    <property type="entry name" value="PGBDSf"/>
</dbReference>
<dbReference type="UniPathway" id="UPA00219"/>
<name>A0A1H3A1P2_9PSED</name>
<dbReference type="Pfam" id="PF01471">
    <property type="entry name" value="PG_binding_1"/>
    <property type="match status" value="1"/>
</dbReference>
<evidence type="ECO:0000256" key="7">
    <source>
        <dbReference type="PROSITE-ProRule" id="PRU01373"/>
    </source>
</evidence>
<dbReference type="Gene3D" id="2.40.440.10">
    <property type="entry name" value="L,D-transpeptidase catalytic domain-like"/>
    <property type="match status" value="1"/>
</dbReference>
<evidence type="ECO:0000256" key="8">
    <source>
        <dbReference type="SAM" id="SignalP"/>
    </source>
</evidence>
<feature type="active site" description="Proton donor/acceptor" evidence="7">
    <location>
        <position position="435"/>
    </location>
</feature>
<evidence type="ECO:0000313" key="10">
    <source>
        <dbReference type="EMBL" id="SDX23702.1"/>
    </source>
</evidence>
<dbReference type="InterPro" id="IPR002477">
    <property type="entry name" value="Peptidoglycan-bd-like"/>
</dbReference>
<dbReference type="GO" id="GO:0009252">
    <property type="term" value="P:peptidoglycan biosynthetic process"/>
    <property type="evidence" value="ECO:0007669"/>
    <property type="project" value="UniProtKB-UniPathway"/>
</dbReference>
<keyword evidence="3" id="KW-0808">Transferase</keyword>
<keyword evidence="11" id="KW-1185">Reference proteome</keyword>
<keyword evidence="4 7" id="KW-0133">Cell shape</keyword>
<dbReference type="Proteomes" id="UP000243778">
    <property type="component" value="Unassembled WGS sequence"/>
</dbReference>
<keyword evidence="8" id="KW-0732">Signal</keyword>
<dbReference type="PANTHER" id="PTHR41533">
    <property type="entry name" value="L,D-TRANSPEPTIDASE HI_1667-RELATED"/>
    <property type="match status" value="1"/>
</dbReference>
<dbReference type="STRING" id="1007099.SAMN05216287_2546"/>
<keyword evidence="6 7" id="KW-0961">Cell wall biogenesis/degradation</keyword>
<dbReference type="CDD" id="cd16913">
    <property type="entry name" value="YkuD_like"/>
    <property type="match status" value="1"/>
</dbReference>
<accession>A0A1H3A1P2</accession>
<feature type="active site" description="Nucleophile" evidence="7">
    <location>
        <position position="454"/>
    </location>
</feature>
<dbReference type="InterPro" id="IPR045380">
    <property type="entry name" value="LD_TPept_scaffold_dom"/>
</dbReference>
<evidence type="ECO:0000256" key="3">
    <source>
        <dbReference type="ARBA" id="ARBA00022679"/>
    </source>
</evidence>
<evidence type="ECO:0000256" key="1">
    <source>
        <dbReference type="ARBA" id="ARBA00004752"/>
    </source>
</evidence>
<dbReference type="Pfam" id="PF03734">
    <property type="entry name" value="YkuD"/>
    <property type="match status" value="1"/>
</dbReference>
<dbReference type="SUPFAM" id="SSF47090">
    <property type="entry name" value="PGBD-like"/>
    <property type="match status" value="1"/>
</dbReference>
<feature type="domain" description="L,D-TPase catalytic" evidence="9">
    <location>
        <begin position="306"/>
        <end position="482"/>
    </location>
</feature>
<dbReference type="PANTHER" id="PTHR41533:SF2">
    <property type="entry name" value="BLR7131 PROTEIN"/>
    <property type="match status" value="1"/>
</dbReference>
<dbReference type="AlphaFoldDB" id="A0A1H3A1P2"/>
<proteinExistence type="inferred from homology"/>
<evidence type="ECO:0000256" key="5">
    <source>
        <dbReference type="ARBA" id="ARBA00022984"/>
    </source>
</evidence>
<evidence type="ECO:0000259" key="9">
    <source>
        <dbReference type="PROSITE" id="PS52029"/>
    </source>
</evidence>
<dbReference type="GO" id="GO:0016740">
    <property type="term" value="F:transferase activity"/>
    <property type="evidence" value="ECO:0007669"/>
    <property type="project" value="UniProtKB-KW"/>
</dbReference>
<sequence length="538" mass="60052">MLNKRTLGLVGLALAAPLASAQDVLVNPIQQQLADTRFGCVQPAPPLNEVDREWLQAFYLQRGFQPAWTDERLQRLFTQLDDLADDGLDPQAYQVHPLRQLAQFEQPSPQLSACTEVLASSAYLQALRHLAFGRLEQAKVEPMWQPEGSQPTLDRGPLLHLAEEHLSDPAVAFAGARPATEAYQRLRLRYAELRRQPLPAWLAVPTGPLLKPGAVDARVPLLEQRLLLRGDLAQGVPPAEAGQGAVYSPELVAAVEAFQGRHLLKQDGVIGPSTLTELNRSASERMDQIRVNLERLRWLAHQLSPTGVLVDVAGSEVAFYRDDKRVWRARTQVGRPSRPTPLLRSQITHLTLNPTWTVPPTILREDKLPELQRDAAGYLASNNMQVIDYDGNAVDPRGVDWSHPGRILIRQEPGPHNALGRVAIRFPNPFSVYLHDTPSQRLFDNLPRTFSSGCVRVERVSELIDQLLAEVTPRERERIARLWDTGRTLRADLPKPVPILMAYWTAQVGDDGQLQFRPDMYGYDARVLAALNAAGKRG</sequence>
<evidence type="ECO:0000313" key="11">
    <source>
        <dbReference type="Proteomes" id="UP000243778"/>
    </source>
</evidence>
<gene>
    <name evidence="10" type="ORF">SAMN05216287_2546</name>
</gene>
<dbReference type="RefSeq" id="WP_090228627.1">
    <property type="nucleotide sequence ID" value="NZ_FNNU01000003.1"/>
</dbReference>
<dbReference type="InterPro" id="IPR052905">
    <property type="entry name" value="LD-transpeptidase_YkuD-like"/>
</dbReference>
<protein>
    <submittedName>
        <fullName evidence="10">Murein L,D-transpeptidase YcbB/YkuD</fullName>
    </submittedName>
</protein>
<comment type="pathway">
    <text evidence="1 7">Cell wall biogenesis; peptidoglycan biosynthesis.</text>
</comment>
<feature type="chain" id="PRO_5017371161" evidence="8">
    <location>
        <begin position="22"/>
        <end position="538"/>
    </location>
</feature>
<dbReference type="InterPro" id="IPR036365">
    <property type="entry name" value="PGBD-like_sf"/>
</dbReference>
<reference evidence="11" key="1">
    <citation type="submission" date="2016-10" db="EMBL/GenBank/DDBJ databases">
        <authorList>
            <person name="Varghese N."/>
            <person name="Submissions S."/>
        </authorList>
    </citation>
    <scope>NUCLEOTIDE SEQUENCE [LARGE SCALE GENOMIC DNA]</scope>
    <source>
        <strain evidence="11">NRRL B-59562</strain>
    </source>
</reference>
<evidence type="ECO:0000256" key="2">
    <source>
        <dbReference type="ARBA" id="ARBA00005992"/>
    </source>
</evidence>
<dbReference type="GO" id="GO:0008360">
    <property type="term" value="P:regulation of cell shape"/>
    <property type="evidence" value="ECO:0007669"/>
    <property type="project" value="UniProtKB-UniRule"/>
</dbReference>
<dbReference type="OrthoDB" id="9778545at2"/>
<organism evidence="10 11">
    <name type="scientific">Pseudomonas kuykendallii</name>
    <dbReference type="NCBI Taxonomy" id="1007099"/>
    <lineage>
        <taxon>Bacteria</taxon>
        <taxon>Pseudomonadati</taxon>
        <taxon>Pseudomonadota</taxon>
        <taxon>Gammaproteobacteria</taxon>
        <taxon>Pseudomonadales</taxon>
        <taxon>Pseudomonadaceae</taxon>
        <taxon>Pseudomonas</taxon>
    </lineage>
</organism>
<dbReference type="Gene3D" id="1.10.101.10">
    <property type="entry name" value="PGBD-like superfamily/PGBD"/>
    <property type="match status" value="1"/>
</dbReference>
<comment type="similarity">
    <text evidence="2">Belongs to the YkuD family.</text>
</comment>
<evidence type="ECO:0000256" key="6">
    <source>
        <dbReference type="ARBA" id="ARBA00023316"/>
    </source>
</evidence>
<dbReference type="GO" id="GO:0071555">
    <property type="term" value="P:cell wall organization"/>
    <property type="evidence" value="ECO:0007669"/>
    <property type="project" value="UniProtKB-UniRule"/>
</dbReference>
<keyword evidence="5 7" id="KW-0573">Peptidoglycan synthesis</keyword>
<dbReference type="Pfam" id="PF20142">
    <property type="entry name" value="Scaffold"/>
    <property type="match status" value="1"/>
</dbReference>
<dbReference type="SUPFAM" id="SSF141523">
    <property type="entry name" value="L,D-transpeptidase catalytic domain-like"/>
    <property type="match status" value="1"/>
</dbReference>
<feature type="signal peptide" evidence="8">
    <location>
        <begin position="1"/>
        <end position="21"/>
    </location>
</feature>
<evidence type="ECO:0000256" key="4">
    <source>
        <dbReference type="ARBA" id="ARBA00022960"/>
    </source>
</evidence>
<dbReference type="GO" id="GO:0004180">
    <property type="term" value="F:carboxypeptidase activity"/>
    <property type="evidence" value="ECO:0007669"/>
    <property type="project" value="UniProtKB-ARBA"/>
</dbReference>